<keyword evidence="2 5" id="KW-0547">Nucleotide-binding</keyword>
<dbReference type="GO" id="GO:0004140">
    <property type="term" value="F:dephospho-CoA kinase activity"/>
    <property type="evidence" value="ECO:0007669"/>
    <property type="project" value="UniProtKB-EC"/>
</dbReference>
<organism evidence="7 8">
    <name type="scientific">Rhizobium paknamense</name>
    <dbReference type="NCBI Taxonomy" id="1206817"/>
    <lineage>
        <taxon>Bacteria</taxon>
        <taxon>Pseudomonadati</taxon>
        <taxon>Pseudomonadota</taxon>
        <taxon>Alphaproteobacteria</taxon>
        <taxon>Hyphomicrobiales</taxon>
        <taxon>Rhizobiaceae</taxon>
        <taxon>Rhizobium/Agrobacterium group</taxon>
        <taxon>Rhizobium</taxon>
    </lineage>
</organism>
<evidence type="ECO:0000256" key="2">
    <source>
        <dbReference type="ARBA" id="ARBA00022741"/>
    </source>
</evidence>
<dbReference type="RefSeq" id="WP_307160049.1">
    <property type="nucleotide sequence ID" value="NZ_JAUSWH010000020.1"/>
</dbReference>
<dbReference type="CDD" id="cd02022">
    <property type="entry name" value="DPCK"/>
    <property type="match status" value="1"/>
</dbReference>
<keyword evidence="3 5" id="KW-0067">ATP-binding</keyword>
<evidence type="ECO:0000256" key="5">
    <source>
        <dbReference type="HAMAP-Rule" id="MF_00376"/>
    </source>
</evidence>
<protein>
    <recommendedName>
        <fullName evidence="5 6">Dephospho-CoA kinase</fullName>
        <ecNumber evidence="5 6">2.7.1.24</ecNumber>
    </recommendedName>
    <alternativeName>
        <fullName evidence="5">Dephosphocoenzyme A kinase</fullName>
    </alternativeName>
</protein>
<keyword evidence="5 7" id="KW-0808">Transferase</keyword>
<reference evidence="7 8" key="1">
    <citation type="submission" date="2023-07" db="EMBL/GenBank/DDBJ databases">
        <title>Genomic Encyclopedia of Type Strains, Phase IV (KMG-IV): sequencing the most valuable type-strain genomes for metagenomic binning, comparative biology and taxonomic classification.</title>
        <authorList>
            <person name="Goeker M."/>
        </authorList>
    </citation>
    <scope>NUCLEOTIDE SEQUENCE [LARGE SCALE GENOMIC DNA]</scope>
    <source>
        <strain evidence="7 8">DSM 100301</strain>
    </source>
</reference>
<keyword evidence="8" id="KW-1185">Reference proteome</keyword>
<keyword evidence="4 5" id="KW-0173">Coenzyme A biosynthesis</keyword>
<dbReference type="NCBIfam" id="TIGR00152">
    <property type="entry name" value="dephospho-CoA kinase"/>
    <property type="match status" value="1"/>
</dbReference>
<evidence type="ECO:0000256" key="6">
    <source>
        <dbReference type="NCBIfam" id="TIGR00152"/>
    </source>
</evidence>
<evidence type="ECO:0000256" key="1">
    <source>
        <dbReference type="ARBA" id="ARBA00009018"/>
    </source>
</evidence>
<comment type="subcellular location">
    <subcellularLocation>
        <location evidence="5">Cytoplasm</location>
    </subcellularLocation>
</comment>
<dbReference type="InterPro" id="IPR027417">
    <property type="entry name" value="P-loop_NTPase"/>
</dbReference>
<evidence type="ECO:0000256" key="3">
    <source>
        <dbReference type="ARBA" id="ARBA00022840"/>
    </source>
</evidence>
<gene>
    <name evidence="5" type="primary">coaE</name>
    <name evidence="7" type="ORF">QO005_004307</name>
</gene>
<comment type="caution">
    <text evidence="7">The sequence shown here is derived from an EMBL/GenBank/DDBJ whole genome shotgun (WGS) entry which is preliminary data.</text>
</comment>
<evidence type="ECO:0000256" key="4">
    <source>
        <dbReference type="ARBA" id="ARBA00022993"/>
    </source>
</evidence>
<feature type="binding site" evidence="5">
    <location>
        <begin position="11"/>
        <end position="16"/>
    </location>
    <ligand>
        <name>ATP</name>
        <dbReference type="ChEBI" id="CHEBI:30616"/>
    </ligand>
</feature>
<sequence length="196" mass="21451">MITLGLTGSIGMGKSTTARMFAEQGVPVHDADATVHDLYRKEAVVPVGALFPEAVVGGVIDRQVLSSRLAKDPDALKALEAVVHPLVRARETAFLKTCEERGTPLVLLDIPLLYESGGEKRLDKVAVVTCSPEQQRQRVLARPGWTEEKLAMVLARQMPDAEKRARADFIIDTGQGLEYAREQVRGVIARLLKEPD</sequence>
<keyword evidence="5 7" id="KW-0418">Kinase</keyword>
<dbReference type="Gene3D" id="3.40.50.300">
    <property type="entry name" value="P-loop containing nucleotide triphosphate hydrolases"/>
    <property type="match status" value="1"/>
</dbReference>
<accession>A0ABU0II88</accession>
<keyword evidence="5" id="KW-0963">Cytoplasm</keyword>
<dbReference type="PROSITE" id="PS51219">
    <property type="entry name" value="DPCK"/>
    <property type="match status" value="1"/>
</dbReference>
<dbReference type="SUPFAM" id="SSF52540">
    <property type="entry name" value="P-loop containing nucleoside triphosphate hydrolases"/>
    <property type="match status" value="1"/>
</dbReference>
<dbReference type="PANTHER" id="PTHR10695:SF46">
    <property type="entry name" value="BIFUNCTIONAL COENZYME A SYNTHASE-RELATED"/>
    <property type="match status" value="1"/>
</dbReference>
<dbReference type="EMBL" id="JAUSWH010000020">
    <property type="protein sequence ID" value="MDQ0457949.1"/>
    <property type="molecule type" value="Genomic_DNA"/>
</dbReference>
<comment type="function">
    <text evidence="5">Catalyzes the phosphorylation of the 3'-hydroxyl group of dephosphocoenzyme A to form coenzyme A.</text>
</comment>
<comment type="catalytic activity">
    <reaction evidence="5">
        <text>3'-dephospho-CoA + ATP = ADP + CoA + H(+)</text>
        <dbReference type="Rhea" id="RHEA:18245"/>
        <dbReference type="ChEBI" id="CHEBI:15378"/>
        <dbReference type="ChEBI" id="CHEBI:30616"/>
        <dbReference type="ChEBI" id="CHEBI:57287"/>
        <dbReference type="ChEBI" id="CHEBI:57328"/>
        <dbReference type="ChEBI" id="CHEBI:456216"/>
        <dbReference type="EC" id="2.7.1.24"/>
    </reaction>
</comment>
<proteinExistence type="inferred from homology"/>
<name>A0ABU0II88_9HYPH</name>
<comment type="similarity">
    <text evidence="1 5">Belongs to the CoaE family.</text>
</comment>
<evidence type="ECO:0000313" key="8">
    <source>
        <dbReference type="Proteomes" id="UP001235269"/>
    </source>
</evidence>
<dbReference type="Pfam" id="PF01121">
    <property type="entry name" value="CoaE"/>
    <property type="match status" value="1"/>
</dbReference>
<dbReference type="HAMAP" id="MF_00376">
    <property type="entry name" value="Dephospho_CoA_kinase"/>
    <property type="match status" value="1"/>
</dbReference>
<dbReference type="InterPro" id="IPR001977">
    <property type="entry name" value="Depp_CoAkinase"/>
</dbReference>
<evidence type="ECO:0000313" key="7">
    <source>
        <dbReference type="EMBL" id="MDQ0457949.1"/>
    </source>
</evidence>
<dbReference type="Proteomes" id="UP001235269">
    <property type="component" value="Unassembled WGS sequence"/>
</dbReference>
<dbReference type="PANTHER" id="PTHR10695">
    <property type="entry name" value="DEPHOSPHO-COA KINASE-RELATED"/>
    <property type="match status" value="1"/>
</dbReference>
<comment type="pathway">
    <text evidence="5">Cofactor biosynthesis; coenzyme A biosynthesis; CoA from (R)-pantothenate: step 5/5.</text>
</comment>
<dbReference type="EC" id="2.7.1.24" evidence="5 6"/>